<comment type="caution">
    <text evidence="1">The sequence shown here is derived from an EMBL/GenBank/DDBJ whole genome shotgun (WGS) entry which is preliminary data.</text>
</comment>
<dbReference type="Proteomes" id="UP001055879">
    <property type="component" value="Linkage Group LG08"/>
</dbReference>
<reference evidence="1 2" key="2">
    <citation type="journal article" date="2022" name="Mol. Ecol. Resour.">
        <title>The genomes of chicory, endive, great burdock and yacon provide insights into Asteraceae paleo-polyploidization history and plant inulin production.</title>
        <authorList>
            <person name="Fan W."/>
            <person name="Wang S."/>
            <person name="Wang H."/>
            <person name="Wang A."/>
            <person name="Jiang F."/>
            <person name="Liu H."/>
            <person name="Zhao H."/>
            <person name="Xu D."/>
            <person name="Zhang Y."/>
        </authorList>
    </citation>
    <scope>NUCLEOTIDE SEQUENCE [LARGE SCALE GENOMIC DNA]</scope>
    <source>
        <strain evidence="2">cv. Niubang</strain>
    </source>
</reference>
<evidence type="ECO:0000313" key="2">
    <source>
        <dbReference type="Proteomes" id="UP001055879"/>
    </source>
</evidence>
<name>A0ACB9A867_ARCLA</name>
<dbReference type="EMBL" id="CM042054">
    <property type="protein sequence ID" value="KAI3706379.1"/>
    <property type="molecule type" value="Genomic_DNA"/>
</dbReference>
<sequence length="110" mass="11905">MPPILLSSVGANWLPIEEEVATIIVSGHNKRIIKKDSFFASFALGWLIMNGVGLASYPIDTVAQKDDDDIGRSHKVQELIDAVTQILKNEGAKSLFKPAGWCKHSAGLSS</sequence>
<accession>A0ACB9A867</accession>
<protein>
    <submittedName>
        <fullName evidence="1">Uncharacterized protein</fullName>
    </submittedName>
</protein>
<gene>
    <name evidence="1" type="ORF">L6452_24074</name>
</gene>
<organism evidence="1 2">
    <name type="scientific">Arctium lappa</name>
    <name type="common">Greater burdock</name>
    <name type="synonym">Lappa major</name>
    <dbReference type="NCBI Taxonomy" id="4217"/>
    <lineage>
        <taxon>Eukaryota</taxon>
        <taxon>Viridiplantae</taxon>
        <taxon>Streptophyta</taxon>
        <taxon>Embryophyta</taxon>
        <taxon>Tracheophyta</taxon>
        <taxon>Spermatophyta</taxon>
        <taxon>Magnoliopsida</taxon>
        <taxon>eudicotyledons</taxon>
        <taxon>Gunneridae</taxon>
        <taxon>Pentapetalae</taxon>
        <taxon>asterids</taxon>
        <taxon>campanulids</taxon>
        <taxon>Asterales</taxon>
        <taxon>Asteraceae</taxon>
        <taxon>Carduoideae</taxon>
        <taxon>Cardueae</taxon>
        <taxon>Arctiinae</taxon>
        <taxon>Arctium</taxon>
    </lineage>
</organism>
<evidence type="ECO:0000313" key="1">
    <source>
        <dbReference type="EMBL" id="KAI3706379.1"/>
    </source>
</evidence>
<reference evidence="2" key="1">
    <citation type="journal article" date="2022" name="Mol. Ecol. Resour.">
        <title>The genomes of chicory, endive, great burdock and yacon provide insights into Asteraceae palaeo-polyploidization history and plant inulin production.</title>
        <authorList>
            <person name="Fan W."/>
            <person name="Wang S."/>
            <person name="Wang H."/>
            <person name="Wang A."/>
            <person name="Jiang F."/>
            <person name="Liu H."/>
            <person name="Zhao H."/>
            <person name="Xu D."/>
            <person name="Zhang Y."/>
        </authorList>
    </citation>
    <scope>NUCLEOTIDE SEQUENCE [LARGE SCALE GENOMIC DNA]</scope>
    <source>
        <strain evidence="2">cv. Niubang</strain>
    </source>
</reference>
<proteinExistence type="predicted"/>
<keyword evidence="2" id="KW-1185">Reference proteome</keyword>